<gene>
    <name evidence="3" type="ORF">EG849_05895</name>
</gene>
<dbReference type="AlphaFoldDB" id="A0A3P3WBF3"/>
<dbReference type="Proteomes" id="UP000271937">
    <property type="component" value="Unassembled WGS sequence"/>
</dbReference>
<feature type="signal peptide" evidence="1">
    <location>
        <begin position="1"/>
        <end position="19"/>
    </location>
</feature>
<dbReference type="InterPro" id="IPR021533">
    <property type="entry name" value="PepSY-like"/>
</dbReference>
<proteinExistence type="predicted"/>
<evidence type="ECO:0000259" key="2">
    <source>
        <dbReference type="Pfam" id="PF11396"/>
    </source>
</evidence>
<reference evidence="3 4" key="1">
    <citation type="submission" date="2018-11" db="EMBL/GenBank/DDBJ databases">
        <title>Flavobacterium sp. nov., YIM 102600 draft genome.</title>
        <authorList>
            <person name="Li G."/>
            <person name="Jiang Y."/>
        </authorList>
    </citation>
    <scope>NUCLEOTIDE SEQUENCE [LARGE SCALE GENOMIC DNA]</scope>
    <source>
        <strain evidence="3 4">YIM 102600</strain>
    </source>
</reference>
<dbReference type="SUPFAM" id="SSF160574">
    <property type="entry name" value="BT0923-like"/>
    <property type="match status" value="1"/>
</dbReference>
<dbReference type="OrthoDB" id="710080at2"/>
<name>A0A3P3WBF3_9FLAO</name>
<protein>
    <recommendedName>
        <fullName evidence="2">Putative beta-lactamase-inhibitor-like PepSY-like domain-containing protein</fullName>
    </recommendedName>
</protein>
<dbReference type="Pfam" id="PF11396">
    <property type="entry name" value="PepSY_like"/>
    <property type="match status" value="1"/>
</dbReference>
<keyword evidence="1" id="KW-0732">Signal</keyword>
<accession>A0A3P3WBF3</accession>
<evidence type="ECO:0000313" key="4">
    <source>
        <dbReference type="Proteomes" id="UP000271937"/>
    </source>
</evidence>
<comment type="caution">
    <text evidence="3">The sequence shown here is derived from an EMBL/GenBank/DDBJ whole genome shotgun (WGS) entry which is preliminary data.</text>
</comment>
<feature type="chain" id="PRO_5017962446" description="Putative beta-lactamase-inhibitor-like PepSY-like domain-containing protein" evidence="1">
    <location>
        <begin position="20"/>
        <end position="143"/>
    </location>
</feature>
<evidence type="ECO:0000256" key="1">
    <source>
        <dbReference type="SAM" id="SignalP"/>
    </source>
</evidence>
<dbReference type="Gene3D" id="3.40.1420.30">
    <property type="match status" value="1"/>
</dbReference>
<sequence length="143" mass="16366">MKTILFSAFIFLMGFNANAQKTPIKNSELPAEATAFIQTYFSKNTIHHAIKDKDRRKITFEVMLDDMTELEFTEKGAWKEVDGKGKVIPTGYILKPILDYVAKNHPKASITHIDKGFNDIDIDLDNGIELEFNLKGKFLRIDR</sequence>
<evidence type="ECO:0000313" key="3">
    <source>
        <dbReference type="EMBL" id="RRJ92511.1"/>
    </source>
</evidence>
<dbReference type="EMBL" id="RQVR01000005">
    <property type="protein sequence ID" value="RRJ92511.1"/>
    <property type="molecule type" value="Genomic_DNA"/>
</dbReference>
<keyword evidence="4" id="KW-1185">Reference proteome</keyword>
<dbReference type="RefSeq" id="WP_125012152.1">
    <property type="nucleotide sequence ID" value="NZ_RQVR01000005.1"/>
</dbReference>
<feature type="domain" description="Putative beta-lactamase-inhibitor-like PepSY-like" evidence="2">
    <location>
        <begin position="60"/>
        <end position="139"/>
    </location>
</feature>
<organism evidence="3 4">
    <name type="scientific">Flavobacterium macacae</name>
    <dbReference type="NCBI Taxonomy" id="2488993"/>
    <lineage>
        <taxon>Bacteria</taxon>
        <taxon>Pseudomonadati</taxon>
        <taxon>Bacteroidota</taxon>
        <taxon>Flavobacteriia</taxon>
        <taxon>Flavobacteriales</taxon>
        <taxon>Flavobacteriaceae</taxon>
        <taxon>Flavobacterium</taxon>
    </lineage>
</organism>